<dbReference type="OrthoDB" id="10250660at2759"/>
<dbReference type="GO" id="GO:0008173">
    <property type="term" value="F:RNA methyltransferase activity"/>
    <property type="evidence" value="ECO:0007669"/>
    <property type="project" value="InterPro"/>
</dbReference>
<dbReference type="Proteomes" id="UP000012073">
    <property type="component" value="Unassembled WGS sequence"/>
</dbReference>
<dbReference type="SUPFAM" id="SSF53335">
    <property type="entry name" value="S-adenosyl-L-methionine-dependent methyltransferases"/>
    <property type="match status" value="1"/>
</dbReference>
<dbReference type="GO" id="GO:0032259">
    <property type="term" value="P:methylation"/>
    <property type="evidence" value="ECO:0007669"/>
    <property type="project" value="UniProtKB-KW"/>
</dbReference>
<accession>R7Q1Y3</accession>
<feature type="binding site" evidence="4">
    <location>
        <position position="436"/>
    </location>
    <ligand>
        <name>S-adenosyl-L-methionine</name>
        <dbReference type="ChEBI" id="CHEBI:59789"/>
    </ligand>
</feature>
<dbReference type="KEGG" id="ccp:CHC_T00008204001"/>
<dbReference type="STRING" id="2769.R7Q1Y3"/>
<keyword evidence="3 4" id="KW-0949">S-adenosyl-L-methionine</keyword>
<dbReference type="GO" id="GO:0006396">
    <property type="term" value="P:RNA processing"/>
    <property type="evidence" value="ECO:0007669"/>
    <property type="project" value="InterPro"/>
</dbReference>
<evidence type="ECO:0000256" key="2">
    <source>
        <dbReference type="ARBA" id="ARBA00022679"/>
    </source>
</evidence>
<feature type="region of interest" description="Disordered" evidence="5">
    <location>
        <begin position="134"/>
        <end position="158"/>
    </location>
</feature>
<dbReference type="CDD" id="cd02440">
    <property type="entry name" value="AdoMet_MTases"/>
    <property type="match status" value="1"/>
</dbReference>
<dbReference type="OMA" id="TPLWNMP"/>
<evidence type="ECO:0000313" key="7">
    <source>
        <dbReference type="Proteomes" id="UP000012073"/>
    </source>
</evidence>
<gene>
    <name evidence="6" type="ORF">CHC_T00008204001</name>
</gene>
<dbReference type="Gene3D" id="3.40.50.150">
    <property type="entry name" value="Vaccinia Virus protein VP39"/>
    <property type="match status" value="1"/>
</dbReference>
<reference evidence="7" key="1">
    <citation type="journal article" date="2013" name="Proc. Natl. Acad. Sci. U.S.A.">
        <title>Genome structure and metabolic features in the red seaweed Chondrus crispus shed light on evolution of the Archaeplastida.</title>
        <authorList>
            <person name="Collen J."/>
            <person name="Porcel B."/>
            <person name="Carre W."/>
            <person name="Ball S.G."/>
            <person name="Chaparro C."/>
            <person name="Tonon T."/>
            <person name="Barbeyron T."/>
            <person name="Michel G."/>
            <person name="Noel B."/>
            <person name="Valentin K."/>
            <person name="Elias M."/>
            <person name="Artiguenave F."/>
            <person name="Arun A."/>
            <person name="Aury J.M."/>
            <person name="Barbosa-Neto J.F."/>
            <person name="Bothwell J.H."/>
            <person name="Bouget F.Y."/>
            <person name="Brillet L."/>
            <person name="Cabello-Hurtado F."/>
            <person name="Capella-Gutierrez S."/>
            <person name="Charrier B."/>
            <person name="Cladiere L."/>
            <person name="Cock J.M."/>
            <person name="Coelho S.M."/>
            <person name="Colleoni C."/>
            <person name="Czjzek M."/>
            <person name="Da Silva C."/>
            <person name="Delage L."/>
            <person name="Denoeud F."/>
            <person name="Deschamps P."/>
            <person name="Dittami S.M."/>
            <person name="Gabaldon T."/>
            <person name="Gachon C.M."/>
            <person name="Groisillier A."/>
            <person name="Herve C."/>
            <person name="Jabbari K."/>
            <person name="Katinka M."/>
            <person name="Kloareg B."/>
            <person name="Kowalczyk N."/>
            <person name="Labadie K."/>
            <person name="Leblanc C."/>
            <person name="Lopez P.J."/>
            <person name="McLachlan D.H."/>
            <person name="Meslet-Cladiere L."/>
            <person name="Moustafa A."/>
            <person name="Nehr Z."/>
            <person name="Nyvall Collen P."/>
            <person name="Panaud O."/>
            <person name="Partensky F."/>
            <person name="Poulain J."/>
            <person name="Rensing S.A."/>
            <person name="Rousvoal S."/>
            <person name="Samson G."/>
            <person name="Symeonidi A."/>
            <person name="Weissenbach J."/>
            <person name="Zambounis A."/>
            <person name="Wincker P."/>
            <person name="Boyen C."/>
        </authorList>
    </citation>
    <scope>NUCLEOTIDE SEQUENCE [LARGE SCALE GENOMIC DNA]</scope>
    <source>
        <strain evidence="7">cv. Stackhouse</strain>
    </source>
</reference>
<dbReference type="PROSITE" id="PS51687">
    <property type="entry name" value="SAM_MT_RNA_M5U"/>
    <property type="match status" value="1"/>
</dbReference>
<dbReference type="InterPro" id="IPR045850">
    <property type="entry name" value="TRM2_met"/>
</dbReference>
<comment type="similarity">
    <text evidence="4">Belongs to the class I-like SAM-binding methyltransferase superfamily. RNA M5U methyltransferase family.</text>
</comment>
<proteinExistence type="inferred from homology"/>
<dbReference type="EMBL" id="HG001524">
    <property type="protein sequence ID" value="CDF32592.1"/>
    <property type="molecule type" value="Genomic_DNA"/>
</dbReference>
<dbReference type="InterPro" id="IPR010280">
    <property type="entry name" value="U5_MeTrfase_fam"/>
</dbReference>
<dbReference type="InterPro" id="IPR029063">
    <property type="entry name" value="SAM-dependent_MTases_sf"/>
</dbReference>
<sequence length="621" mass="68797">MGNLLSQTQPTPPLHAPDTPDASSAGKRKRTPSPTSPASNASDIKPLSGIDATPDGDVHRFIVRCPSIFWCTRKDIARALAKIPRMPPYGGLHKITRWDHFFITFPNKACAEQGVRCLNAYKYRGKPWEASAAAEHSSKRRRIDNTVRESRTSGSGPMDDGVCKTAAMVTAKWRDVAYEEQLKRKTRKWTNALSLVTKEMRKELRGKRLLPWLDDVISKREGKGHPACCSLVQIVGAESERGRMYYRNKNEFTVGVSPDACGMGHDYHKSTLTIGYALGLVRDGQVFIGRVDEDCVTTSKTAREIAQCLAPAIEKLGLQPYDKRAHEGYWRQVTCREGTRTGQVLVSVVVNPSALEENGAPGDGTRISDEDCQKTVIGALRQHFGMDKELGIFWQPSSDRSAVGGDIPAIHLHGISSLHEEMCGLKFRIQPTAFFQVNTFMAERLYNLIGDLAEVDKETVVFDVCCGTGTIGLSLARRAHSVVGIEMNESAVADAQHNAKLNGIDNATFIAGKVENRIYDAIQQLDGNRECVVILDPPRAGLPMNVVSAVRAMGAVRRIVYVACEPNNFWRNALGFCRPRSKAFRLEPFRPVKAYGLDLFPHTDHGELVVLLERDLVKEEK</sequence>
<protein>
    <recommendedName>
        <fullName evidence="8">tRNA (Uracil-5-)-methyltransferase</fullName>
    </recommendedName>
</protein>
<feature type="binding site" evidence="4">
    <location>
        <position position="536"/>
    </location>
    <ligand>
        <name>S-adenosyl-L-methionine</name>
        <dbReference type="ChEBI" id="CHEBI:59789"/>
    </ligand>
</feature>
<feature type="region of interest" description="Disordered" evidence="5">
    <location>
        <begin position="1"/>
        <end position="50"/>
    </location>
</feature>
<evidence type="ECO:0000256" key="3">
    <source>
        <dbReference type="ARBA" id="ARBA00022691"/>
    </source>
</evidence>
<dbReference type="PANTHER" id="PTHR45904">
    <property type="entry name" value="TRNA (URACIL-5-)-METHYLTRANSFERASE"/>
    <property type="match status" value="1"/>
</dbReference>
<evidence type="ECO:0000256" key="5">
    <source>
        <dbReference type="SAM" id="MobiDB-lite"/>
    </source>
</evidence>
<feature type="compositionally biased region" description="Low complexity" evidence="5">
    <location>
        <begin position="32"/>
        <end position="42"/>
    </location>
</feature>
<dbReference type="AlphaFoldDB" id="R7Q1Y3"/>
<comment type="caution">
    <text evidence="4">Lacks conserved residue(s) required for the propagation of feature annotation.</text>
</comment>
<dbReference type="Pfam" id="PF05958">
    <property type="entry name" value="tRNA_U5-meth_tr"/>
    <property type="match status" value="1"/>
</dbReference>
<evidence type="ECO:0000313" key="6">
    <source>
        <dbReference type="EMBL" id="CDF32592.1"/>
    </source>
</evidence>
<dbReference type="GO" id="GO:0003723">
    <property type="term" value="F:RNA binding"/>
    <property type="evidence" value="ECO:0007669"/>
    <property type="project" value="TreeGrafter"/>
</dbReference>
<keyword evidence="1 4" id="KW-0489">Methyltransferase</keyword>
<evidence type="ECO:0000256" key="1">
    <source>
        <dbReference type="ARBA" id="ARBA00022603"/>
    </source>
</evidence>
<dbReference type="GeneID" id="17320080"/>
<feature type="active site" description="Nucleophile" evidence="4">
    <location>
        <position position="564"/>
    </location>
</feature>
<organism evidence="6 7">
    <name type="scientific">Chondrus crispus</name>
    <name type="common">Carrageen Irish moss</name>
    <name type="synonym">Polymorpha crispa</name>
    <dbReference type="NCBI Taxonomy" id="2769"/>
    <lineage>
        <taxon>Eukaryota</taxon>
        <taxon>Rhodophyta</taxon>
        <taxon>Florideophyceae</taxon>
        <taxon>Rhodymeniophycidae</taxon>
        <taxon>Gigartinales</taxon>
        <taxon>Gigartinaceae</taxon>
        <taxon>Chondrus</taxon>
    </lineage>
</organism>
<evidence type="ECO:0008006" key="8">
    <source>
        <dbReference type="Google" id="ProtNLM"/>
    </source>
</evidence>
<dbReference type="RefSeq" id="XP_005712363.1">
    <property type="nucleotide sequence ID" value="XM_005712306.1"/>
</dbReference>
<dbReference type="PANTHER" id="PTHR45904:SF2">
    <property type="entry name" value="TRNA (URACIL-5-)-METHYLTRANSFERASE HOMOLOG A"/>
    <property type="match status" value="1"/>
</dbReference>
<keyword evidence="7" id="KW-1185">Reference proteome</keyword>
<dbReference type="PhylomeDB" id="R7Q1Y3"/>
<dbReference type="Gene3D" id="2.40.50.1070">
    <property type="match status" value="1"/>
</dbReference>
<name>R7Q1Y3_CHOCR</name>
<keyword evidence="2 4" id="KW-0808">Transferase</keyword>
<dbReference type="Gramene" id="CDF32592">
    <property type="protein sequence ID" value="CDF32592"/>
    <property type="gene ID" value="CHC_T00008204001"/>
</dbReference>
<feature type="binding site" evidence="4">
    <location>
        <position position="486"/>
    </location>
    <ligand>
        <name>S-adenosyl-L-methionine</name>
        <dbReference type="ChEBI" id="CHEBI:59789"/>
    </ligand>
</feature>
<evidence type="ECO:0000256" key="4">
    <source>
        <dbReference type="PROSITE-ProRule" id="PRU01024"/>
    </source>
</evidence>